<accession>A0ABN6NDV8</accession>
<reference evidence="4" key="1">
    <citation type="journal article" date="2022" name="Int. J. Syst. Evol. Microbiol.">
        <title>Anaeromyxobacter oryzae sp. nov., Anaeromyxobacter diazotrophicus sp. nov. and Anaeromyxobacter paludicola sp. nov., isolated from paddy soils.</title>
        <authorList>
            <person name="Itoh H."/>
            <person name="Xu Z."/>
            <person name="Mise K."/>
            <person name="Masuda Y."/>
            <person name="Ushijima N."/>
            <person name="Hayakawa C."/>
            <person name="Shiratori Y."/>
            <person name="Senoo K."/>
        </authorList>
    </citation>
    <scope>NUCLEOTIDE SEQUENCE [LARGE SCALE GENOMIC DNA]</scope>
    <source>
        <strain evidence="4">Red630</strain>
    </source>
</reference>
<dbReference type="Pfam" id="PF09084">
    <property type="entry name" value="NMT1"/>
    <property type="match status" value="1"/>
</dbReference>
<evidence type="ECO:0000313" key="3">
    <source>
        <dbReference type="EMBL" id="BDG10772.1"/>
    </source>
</evidence>
<dbReference type="EMBL" id="AP025592">
    <property type="protein sequence ID" value="BDG10772.1"/>
    <property type="molecule type" value="Genomic_DNA"/>
</dbReference>
<organism evidence="3 4">
    <name type="scientific">Anaeromyxobacter paludicola</name>
    <dbReference type="NCBI Taxonomy" id="2918171"/>
    <lineage>
        <taxon>Bacteria</taxon>
        <taxon>Pseudomonadati</taxon>
        <taxon>Myxococcota</taxon>
        <taxon>Myxococcia</taxon>
        <taxon>Myxococcales</taxon>
        <taxon>Cystobacterineae</taxon>
        <taxon>Anaeromyxobacteraceae</taxon>
        <taxon>Anaeromyxobacter</taxon>
    </lineage>
</organism>
<evidence type="ECO:0000313" key="4">
    <source>
        <dbReference type="Proteomes" id="UP001162734"/>
    </source>
</evidence>
<keyword evidence="4" id="KW-1185">Reference proteome</keyword>
<proteinExistence type="predicted"/>
<dbReference type="PANTHER" id="PTHR30024">
    <property type="entry name" value="ALIPHATIC SULFONATES-BINDING PROTEIN-RELATED"/>
    <property type="match status" value="1"/>
</dbReference>
<evidence type="ECO:0000256" key="1">
    <source>
        <dbReference type="SAM" id="SignalP"/>
    </source>
</evidence>
<evidence type="ECO:0000259" key="2">
    <source>
        <dbReference type="Pfam" id="PF09084"/>
    </source>
</evidence>
<name>A0ABN6NDV8_9BACT</name>
<dbReference type="Proteomes" id="UP001162734">
    <property type="component" value="Chromosome"/>
</dbReference>
<gene>
    <name evidence="3" type="ORF">AMPC_38850</name>
</gene>
<keyword evidence="1" id="KW-0732">Signal</keyword>
<dbReference type="SUPFAM" id="SSF53850">
    <property type="entry name" value="Periplasmic binding protein-like II"/>
    <property type="match status" value="1"/>
</dbReference>
<dbReference type="InterPro" id="IPR015168">
    <property type="entry name" value="SsuA/THI5"/>
</dbReference>
<sequence length="315" mass="35151">MNKLLALVLLAAGPSLAAAETFKVKYPNIQWFDPVYVADEKGWFKEEGLEIQWVGEVPAAQLVPAVAAGSVDFANRHTPLVLTANAGGAKLKIVAAGARTTPERPHMKYLALPDSPIRSVKDFKGKKIAINSFGACSEYVLKEHLRRNGLDRDVQFVVIPDPNQEQALKQKLIDVSVVHSPFYEKVTKTGEARELFNDSVVDDGLSGMLPYFTNEKFLAAHPDIVRKFVKVLVRAADWTNAHHDEAGQIFAKRRGLDPRYAGSWEYYEHGLVPGDAQVQWWIDLLVREGKLKRGQIQAKDVYTNAYNPYAVAARR</sequence>
<dbReference type="RefSeq" id="WP_248343318.1">
    <property type="nucleotide sequence ID" value="NZ_AP025592.1"/>
</dbReference>
<feature type="chain" id="PRO_5046884531" evidence="1">
    <location>
        <begin position="18"/>
        <end position="315"/>
    </location>
</feature>
<dbReference type="Gene3D" id="3.40.190.10">
    <property type="entry name" value="Periplasmic binding protein-like II"/>
    <property type="match status" value="2"/>
</dbReference>
<feature type="domain" description="SsuA/THI5-like" evidence="2">
    <location>
        <begin position="34"/>
        <end position="246"/>
    </location>
</feature>
<feature type="signal peptide" evidence="1">
    <location>
        <begin position="1"/>
        <end position="17"/>
    </location>
</feature>
<protein>
    <submittedName>
        <fullName evidence="3">ABC transporter substrate-binding protein</fullName>
    </submittedName>
</protein>